<dbReference type="EMBL" id="CCYA01000199">
    <property type="protein sequence ID" value="CEH13064.1"/>
    <property type="molecule type" value="Genomic_DNA"/>
</dbReference>
<sequence>MTTPEAAIGTQARPTTVLLLRTPVPPSVGTDPYHDIFGPFCLPSFPFSALESGSSTPLPAAPLNPHSIGKGEGVELLKNALQGSETGRRRGRWISDDDSLTTTHLEKVNVRATRNGTAAGAAADGEDEETLEREWCVCSIPVLGHSLIDTDGLTRRVDGDAQQSSQLGAHEKYRGVIVTSQRAVDAWAEAAKQVAQEMQQGKHAPTTTWNRVPFFAVGPATASALRQLAPSLPLPLRPSLVMGGGATGTGEALANYVIRHFGGDPFAPPAPNRSEVEVTSQPPILVLVGDKNAPTIPDKLRGAALNYEVQQVYETCLDDDFEERCTDLARTLPATSSRPGSRRPSRSNSGSFGGGGRRPSWAASIREAADQNAAHLREGIASALGSIASVGSNPLSAMTPVSHAHTQAGGTGSPLQAANAIADEEDDALPDAPLPLDTDLGLGTGRGTKPDWIVLFSPSGLTYALSALRRKKWIPPASNATTNENGGGGTSSGAPEGYPRIACLGPTTKRAVKETLGFQADAVASAPEPIELKEAIKNAEIRIRREREKFKEARMAQEAQRRERRDNPDPDGLIEMDTS</sequence>
<keyword evidence="4" id="KW-1185">Reference proteome</keyword>
<dbReference type="InterPro" id="IPR036108">
    <property type="entry name" value="4pyrrol_syn_uPrphyn_synt_sf"/>
</dbReference>
<feature type="region of interest" description="Disordered" evidence="1">
    <location>
        <begin position="547"/>
        <end position="579"/>
    </location>
</feature>
<name>A0A0P1BAL8_9BASI</name>
<feature type="domain" description="Tetrapyrrole biosynthesis uroporphyrinogen III synthase" evidence="2">
    <location>
        <begin position="161"/>
        <end position="329"/>
    </location>
</feature>
<feature type="region of interest" description="Disordered" evidence="1">
    <location>
        <begin position="330"/>
        <end position="360"/>
    </location>
</feature>
<evidence type="ECO:0000256" key="1">
    <source>
        <dbReference type="SAM" id="MobiDB-lite"/>
    </source>
</evidence>
<dbReference type="PANTHER" id="PTHR12390:SF0">
    <property type="entry name" value="UROPORPHYRINOGEN-III SYNTHASE"/>
    <property type="match status" value="1"/>
</dbReference>
<dbReference type="GO" id="GO:0006782">
    <property type="term" value="P:protoporphyrinogen IX biosynthetic process"/>
    <property type="evidence" value="ECO:0007669"/>
    <property type="project" value="UniProtKB-UniPathway"/>
</dbReference>
<dbReference type="SUPFAM" id="SSF69618">
    <property type="entry name" value="HemD-like"/>
    <property type="match status" value="2"/>
</dbReference>
<dbReference type="Proteomes" id="UP000054845">
    <property type="component" value="Unassembled WGS sequence"/>
</dbReference>
<dbReference type="Gene3D" id="3.40.50.10090">
    <property type="match status" value="2"/>
</dbReference>
<evidence type="ECO:0000313" key="3">
    <source>
        <dbReference type="EMBL" id="CEH13064.1"/>
    </source>
</evidence>
<dbReference type="OrthoDB" id="5595751at2759"/>
<evidence type="ECO:0000313" key="4">
    <source>
        <dbReference type="Proteomes" id="UP000054845"/>
    </source>
</evidence>
<evidence type="ECO:0000259" key="2">
    <source>
        <dbReference type="Pfam" id="PF02602"/>
    </source>
</evidence>
<accession>A0A0P1BAL8</accession>
<dbReference type="Pfam" id="PF02602">
    <property type="entry name" value="HEM4"/>
    <property type="match status" value="1"/>
</dbReference>
<dbReference type="GO" id="GO:0004852">
    <property type="term" value="F:uroporphyrinogen-III synthase activity"/>
    <property type="evidence" value="ECO:0007669"/>
    <property type="project" value="InterPro"/>
</dbReference>
<dbReference type="PANTHER" id="PTHR12390">
    <property type="entry name" value="UROPORPHYRINOGEN III SYNTHASE"/>
    <property type="match status" value="1"/>
</dbReference>
<dbReference type="AlphaFoldDB" id="A0A0P1BAL8"/>
<proteinExistence type="predicted"/>
<organism evidence="3 4">
    <name type="scientific">Ceraceosorus bombacis</name>
    <dbReference type="NCBI Taxonomy" id="401625"/>
    <lineage>
        <taxon>Eukaryota</taxon>
        <taxon>Fungi</taxon>
        <taxon>Dikarya</taxon>
        <taxon>Basidiomycota</taxon>
        <taxon>Ustilaginomycotina</taxon>
        <taxon>Exobasidiomycetes</taxon>
        <taxon>Ceraceosorales</taxon>
        <taxon>Ceraceosoraceae</taxon>
        <taxon>Ceraceosorus</taxon>
    </lineage>
</organism>
<dbReference type="GO" id="GO:0006780">
    <property type="term" value="P:uroporphyrinogen III biosynthetic process"/>
    <property type="evidence" value="ECO:0007669"/>
    <property type="project" value="InterPro"/>
</dbReference>
<reference evidence="3 4" key="1">
    <citation type="submission" date="2014-09" db="EMBL/GenBank/DDBJ databases">
        <authorList>
            <person name="Magalhaes I.L.F."/>
            <person name="Oliveira U."/>
            <person name="Santos F.R."/>
            <person name="Vidigal T.H.D.A."/>
            <person name="Brescovit A.D."/>
            <person name="Santos A.J."/>
        </authorList>
    </citation>
    <scope>NUCLEOTIDE SEQUENCE [LARGE SCALE GENOMIC DNA]</scope>
</reference>
<dbReference type="InterPro" id="IPR003754">
    <property type="entry name" value="4pyrrol_synth_uPrphyn_synth"/>
</dbReference>
<dbReference type="UniPathway" id="UPA00251">
    <property type="reaction ID" value="UER00320"/>
</dbReference>
<dbReference type="InterPro" id="IPR039793">
    <property type="entry name" value="UROS/Hem4"/>
</dbReference>
<dbReference type="GO" id="GO:0005829">
    <property type="term" value="C:cytosol"/>
    <property type="evidence" value="ECO:0007669"/>
    <property type="project" value="TreeGrafter"/>
</dbReference>
<protein>
    <submittedName>
        <fullName evidence="3">UROPORPHYRINOGEN III SYNTHASE</fullName>
    </submittedName>
</protein>
<feature type="compositionally biased region" description="Basic and acidic residues" evidence="1">
    <location>
        <begin position="547"/>
        <end position="568"/>
    </location>
</feature>
<dbReference type="STRING" id="401625.A0A0P1BAL8"/>
<feature type="region of interest" description="Disordered" evidence="1">
    <location>
        <begin position="476"/>
        <end position="498"/>
    </location>
</feature>